<sequence length="108" mass="12157">MKNVIIIISIVFAVLACLSFTVKSYHNPETVILGNWKEIHWEYERVYYSAHVGKASSATPKKIKKMSTADMGIVGAENWIFRPDGTLVLSNKNEKNQPDGKLKAVETF</sequence>
<gene>
    <name evidence="1" type="ORF">MKP09_17390</name>
</gene>
<dbReference type="RefSeq" id="WP_240831593.1">
    <property type="nucleotide sequence ID" value="NZ_JAKWBL010000004.1"/>
</dbReference>
<name>A0ABS9SMD7_9BACT</name>
<proteinExistence type="predicted"/>
<evidence type="ECO:0000313" key="1">
    <source>
        <dbReference type="EMBL" id="MCH5599550.1"/>
    </source>
</evidence>
<evidence type="ECO:0000313" key="2">
    <source>
        <dbReference type="Proteomes" id="UP001202248"/>
    </source>
</evidence>
<reference evidence="1 2" key="1">
    <citation type="submission" date="2022-02" db="EMBL/GenBank/DDBJ databases">
        <authorList>
            <person name="Min J."/>
        </authorList>
    </citation>
    <scope>NUCLEOTIDE SEQUENCE [LARGE SCALE GENOMIC DNA]</scope>
    <source>
        <strain evidence="1 2">GR10-1</strain>
    </source>
</reference>
<dbReference type="PROSITE" id="PS51257">
    <property type="entry name" value="PROKAR_LIPOPROTEIN"/>
    <property type="match status" value="1"/>
</dbReference>
<dbReference type="EMBL" id="JAKWBL010000004">
    <property type="protein sequence ID" value="MCH5599550.1"/>
    <property type="molecule type" value="Genomic_DNA"/>
</dbReference>
<protein>
    <recommendedName>
        <fullName evidence="3">Lipocalin-like domain-containing protein</fullName>
    </recommendedName>
</protein>
<comment type="caution">
    <text evidence="1">The sequence shown here is derived from an EMBL/GenBank/DDBJ whole genome shotgun (WGS) entry which is preliminary data.</text>
</comment>
<accession>A0ABS9SMD7</accession>
<keyword evidence="2" id="KW-1185">Reference proteome</keyword>
<dbReference type="Proteomes" id="UP001202248">
    <property type="component" value="Unassembled WGS sequence"/>
</dbReference>
<organism evidence="1 2">
    <name type="scientific">Niabella ginsengisoli</name>
    <dbReference type="NCBI Taxonomy" id="522298"/>
    <lineage>
        <taxon>Bacteria</taxon>
        <taxon>Pseudomonadati</taxon>
        <taxon>Bacteroidota</taxon>
        <taxon>Chitinophagia</taxon>
        <taxon>Chitinophagales</taxon>
        <taxon>Chitinophagaceae</taxon>
        <taxon>Niabella</taxon>
    </lineage>
</organism>
<evidence type="ECO:0008006" key="3">
    <source>
        <dbReference type="Google" id="ProtNLM"/>
    </source>
</evidence>